<reference evidence="1 2" key="1">
    <citation type="journal article" date="2011" name="Arch. Virol.">
        <title>Complete genomic sequence of virulent Cronobacter sakazakii phage ESSI-2 isolated from swine feces.</title>
        <authorList>
            <person name="Lee Y.D."/>
            <person name="Chang H.I."/>
            <person name="Park J.H."/>
        </authorList>
    </citation>
    <scope>NUCLEOTIDE SEQUENCE [LARGE SCALE GENOMIC DNA]</scope>
</reference>
<evidence type="ECO:0000313" key="1">
    <source>
        <dbReference type="EMBL" id="ADX32379.1"/>
    </source>
</evidence>
<sequence length="254" mass="27358">MQGVRDGPERLGVSGVRAAVCDKCHGATCLRGGAADGHKAGRNFFQLLIPLDALAFHHVSGLEYQLIFGVAVIADWHGDAQRKVLNVVKDTLADAGHINAQVGEVVFFEKLLNLFGLPAEIHAFPVEHPQDAEFLTGKQRRGDNHKTGKITAAGRVKAAPDFPVTKGARGVWFMILPGFGFHRAGFKVAIAENGVLTVHEHAHVEHVERGRVIAVAQLLNAGQVEAARNGIFHRNDVTPLAIRAKATAVTHLIK</sequence>
<accession>F1BUM6</accession>
<proteinExistence type="predicted"/>
<dbReference type="RefSeq" id="YP_009792322.1">
    <property type="nucleotide sequence ID" value="NC_047854.1"/>
</dbReference>
<dbReference type="GeneID" id="54982524"/>
<protein>
    <submittedName>
        <fullName evidence="1">Uncharacterized protein</fullName>
    </submittedName>
</protein>
<dbReference type="Proteomes" id="UP000008647">
    <property type="component" value="Segment"/>
</dbReference>
<organism evidence="1 2">
    <name type="scientific">Cronobacter phage ESSI-2</name>
    <dbReference type="NCBI Taxonomy" id="947842"/>
    <lineage>
        <taxon>Viruses</taxon>
        <taxon>Duplodnaviria</taxon>
        <taxon>Heunggongvirae</taxon>
        <taxon>Uroviricota</taxon>
        <taxon>Caudoviricetes</taxon>
        <taxon>Peduoviridae</taxon>
        <taxon>Seongnamvirus</taxon>
        <taxon>Seongnamvirus ESSI2</taxon>
    </lineage>
</organism>
<dbReference type="EMBL" id="HQ110083">
    <property type="protein sequence ID" value="ADX32379.1"/>
    <property type="molecule type" value="Genomic_DNA"/>
</dbReference>
<dbReference type="KEGG" id="vg:54982524"/>
<keyword evidence="2" id="KW-1185">Reference proteome</keyword>
<name>F1BUM6_9CAUD</name>
<evidence type="ECO:0000313" key="2">
    <source>
        <dbReference type="Proteomes" id="UP000008647"/>
    </source>
</evidence>